<dbReference type="Pfam" id="PF10440">
    <property type="entry name" value="WIYLD"/>
    <property type="match status" value="1"/>
</dbReference>
<keyword evidence="4" id="KW-0808">Transferase</keyword>
<dbReference type="GO" id="GO:0032259">
    <property type="term" value="P:methylation"/>
    <property type="evidence" value="ECO:0007669"/>
    <property type="project" value="UniProtKB-KW"/>
</dbReference>
<dbReference type="CDD" id="cd10538">
    <property type="entry name" value="SET_SETDB-like"/>
    <property type="match status" value="1"/>
</dbReference>
<comment type="subcellular location">
    <subcellularLocation>
        <location evidence="1">Chromosome</location>
    </subcellularLocation>
</comment>
<feature type="domain" description="Post-SET" evidence="8">
    <location>
        <begin position="711"/>
        <end position="727"/>
    </location>
</feature>
<dbReference type="AlphaFoldDB" id="A0ABC9ER76"/>
<dbReference type="PANTHER" id="PTHR46450:SF24">
    <property type="entry name" value="HISTONE-LYSINE N-METHYLTRANSFERASE SUVR4"/>
    <property type="match status" value="1"/>
</dbReference>
<dbReference type="GO" id="GO:0008168">
    <property type="term" value="F:methyltransferase activity"/>
    <property type="evidence" value="ECO:0007669"/>
    <property type="project" value="UniProtKB-KW"/>
</dbReference>
<gene>
    <name evidence="10" type="ORF">URODEC1_LOCUS103405</name>
    <name evidence="9" type="ORF">URODEC1_LOCUS97651</name>
</gene>
<dbReference type="Proteomes" id="UP001497457">
    <property type="component" value="Chromosome 6rd"/>
</dbReference>
<dbReference type="Pfam" id="PF00856">
    <property type="entry name" value="SET"/>
    <property type="match status" value="1"/>
</dbReference>
<feature type="compositionally biased region" description="Polar residues" evidence="6">
    <location>
        <begin position="231"/>
        <end position="240"/>
    </location>
</feature>
<dbReference type="GO" id="GO:0005694">
    <property type="term" value="C:chromosome"/>
    <property type="evidence" value="ECO:0007669"/>
    <property type="project" value="UniProtKB-SubCell"/>
</dbReference>
<dbReference type="SUPFAM" id="SSF82199">
    <property type="entry name" value="SET domain"/>
    <property type="match status" value="1"/>
</dbReference>
<dbReference type="PROSITE" id="PS50868">
    <property type="entry name" value="POST_SET"/>
    <property type="match status" value="1"/>
</dbReference>
<evidence type="ECO:0000313" key="11">
    <source>
        <dbReference type="Proteomes" id="UP001497457"/>
    </source>
</evidence>
<dbReference type="Proteomes" id="UP001497457">
    <property type="component" value="Chromosome 5rd"/>
</dbReference>
<dbReference type="Gene3D" id="1.10.8.850">
    <property type="entry name" value="Histone-lysine N methyltransferase , C-terminal domain-like"/>
    <property type="match status" value="1"/>
</dbReference>
<dbReference type="PROSITE" id="PS50280">
    <property type="entry name" value="SET"/>
    <property type="match status" value="1"/>
</dbReference>
<keyword evidence="2" id="KW-0158">Chromosome</keyword>
<evidence type="ECO:0000313" key="10">
    <source>
        <dbReference type="EMBL" id="CAL5071490.1"/>
    </source>
</evidence>
<dbReference type="Gene3D" id="2.170.270.10">
    <property type="entry name" value="SET domain"/>
    <property type="match status" value="1"/>
</dbReference>
<dbReference type="SMART" id="SM00317">
    <property type="entry name" value="SET"/>
    <property type="match status" value="1"/>
</dbReference>
<dbReference type="PROSITE" id="PS51580">
    <property type="entry name" value="SAM_MT43_3"/>
    <property type="match status" value="1"/>
</dbReference>
<evidence type="ECO:0008006" key="12">
    <source>
        <dbReference type="Google" id="ProtNLM"/>
    </source>
</evidence>
<evidence type="ECO:0000256" key="5">
    <source>
        <dbReference type="ARBA" id="ARBA00022691"/>
    </source>
</evidence>
<dbReference type="InterPro" id="IPR046341">
    <property type="entry name" value="SET_dom_sf"/>
</dbReference>
<name>A0ABC9ER76_9POAL</name>
<reference evidence="11" key="1">
    <citation type="submission" date="2024-06" db="EMBL/GenBank/DDBJ databases">
        <authorList>
            <person name="Ryan C."/>
        </authorList>
    </citation>
    <scope>NUCLEOTIDE SEQUENCE [LARGE SCALE GENOMIC DNA]</scope>
</reference>
<dbReference type="Pfam" id="PF05033">
    <property type="entry name" value="Pre-SET"/>
    <property type="match status" value="1"/>
</dbReference>
<organism evidence="9 11">
    <name type="scientific">Urochloa decumbens</name>
    <dbReference type="NCBI Taxonomy" id="240449"/>
    <lineage>
        <taxon>Eukaryota</taxon>
        <taxon>Viridiplantae</taxon>
        <taxon>Streptophyta</taxon>
        <taxon>Embryophyta</taxon>
        <taxon>Tracheophyta</taxon>
        <taxon>Spermatophyta</taxon>
        <taxon>Magnoliopsida</taxon>
        <taxon>Liliopsida</taxon>
        <taxon>Poales</taxon>
        <taxon>Poaceae</taxon>
        <taxon>PACMAD clade</taxon>
        <taxon>Panicoideae</taxon>
        <taxon>Panicodae</taxon>
        <taxon>Paniceae</taxon>
        <taxon>Melinidinae</taxon>
        <taxon>Urochloa</taxon>
    </lineage>
</organism>
<evidence type="ECO:0000256" key="1">
    <source>
        <dbReference type="ARBA" id="ARBA00004286"/>
    </source>
</evidence>
<accession>A0ABC9ER76</accession>
<evidence type="ECO:0000313" key="9">
    <source>
        <dbReference type="EMBL" id="CAL5061336.1"/>
    </source>
</evidence>
<feature type="region of interest" description="Disordered" evidence="6">
    <location>
        <begin position="201"/>
        <end position="240"/>
    </location>
</feature>
<dbReference type="InterPro" id="IPR007728">
    <property type="entry name" value="Pre-SET_dom"/>
</dbReference>
<dbReference type="InterPro" id="IPR003616">
    <property type="entry name" value="Post-SET_dom"/>
</dbReference>
<feature type="region of interest" description="Disordered" evidence="6">
    <location>
        <begin position="77"/>
        <end position="101"/>
    </location>
</feature>
<dbReference type="EMBL" id="OZ075115">
    <property type="protein sequence ID" value="CAL5061336.1"/>
    <property type="molecule type" value="Genomic_DNA"/>
</dbReference>
<feature type="domain" description="SET" evidence="7">
    <location>
        <begin position="566"/>
        <end position="700"/>
    </location>
</feature>
<evidence type="ECO:0000256" key="6">
    <source>
        <dbReference type="SAM" id="MobiDB-lite"/>
    </source>
</evidence>
<keyword evidence="5" id="KW-0949">S-adenosyl-L-methionine</keyword>
<dbReference type="InterPro" id="IPR018848">
    <property type="entry name" value="WIYLD_domain"/>
</dbReference>
<evidence type="ECO:0000259" key="8">
    <source>
        <dbReference type="PROSITE" id="PS50868"/>
    </source>
</evidence>
<proteinExistence type="predicted"/>
<evidence type="ECO:0000259" key="7">
    <source>
        <dbReference type="PROSITE" id="PS50280"/>
    </source>
</evidence>
<sequence>MVSNKERARRAIDAMTTLGFSKKETTPVLKSLLKLFEQSWEPIEDECYRALADAILDARDRPKGPENDSHHARIVAPEEDHHQPSTSVVVHGGPCDLDSETEAPRIKRPRTNSNIFSADHSIDPLLFPSSSIAAKERAKQMIDEDFQHAVFLREPKPEPDVDVAQSFQDAQVGIISHPFNTCSSGAAGPLALCPPNQNQAEISGNKGRPVQHCRTRTSSTSFVERKDSMGKQPQNQGSLSNHTALMHNTGTGSADECTEEAPYLHTVVASSSSTMGDVEMSIKCNIDPLKFRMPSLETVFRMVEDKYLRSYKNLPPNFSVRSMINEICQCVAQLANDRTAEYNVQSDSFDNCRNSEKESVLVKPIACVNSGGVKNKSVDDPFILETSENGQEYPNVARHLALSQVRSTHDAPDISKGEEKVRISVVNEFGSENCPPSFYYIQRNTVSPKAYDNISAGRIGDEDGCAGCFGNCLSAPIPCACAIGGEFAYTPEGLVRTEFLEECFSVNLFPEKHHKFFCKPLERPRNEASPEPCRGHLIRKVIKECWSKCGCNMQCGNRVVQRGITCNLQVFFTREGKGWGLRTLDELPKGYFVCEYVGELLTNTELRERTSQKAHKVGYTYPVDLDAACDSEGVLKDEDALCLDATFCGNVGRFINHRCYDANLVGIPVEVETPLHHYYHLALFTRKKIEAFEELTWDYGIDFDDDKHPGKPFQCLCGSRYCRGRRRHRNRGKAAAKQAVVEETRG</sequence>
<dbReference type="InterPro" id="IPR043017">
    <property type="entry name" value="WIYLD_dom_sf"/>
</dbReference>
<protein>
    <recommendedName>
        <fullName evidence="12">Histone-lysine N-methyltransferase SUVR4</fullName>
    </recommendedName>
</protein>
<dbReference type="SMART" id="SM00468">
    <property type="entry name" value="PreSET"/>
    <property type="match status" value="1"/>
</dbReference>
<evidence type="ECO:0000256" key="3">
    <source>
        <dbReference type="ARBA" id="ARBA00022603"/>
    </source>
</evidence>
<dbReference type="EMBL" id="OZ075116">
    <property type="protein sequence ID" value="CAL5071490.1"/>
    <property type="molecule type" value="Genomic_DNA"/>
</dbReference>
<dbReference type="InterPro" id="IPR001214">
    <property type="entry name" value="SET_dom"/>
</dbReference>
<reference evidence="9 11" key="2">
    <citation type="submission" date="2024-10" db="EMBL/GenBank/DDBJ databases">
        <authorList>
            <person name="Ryan C."/>
        </authorList>
    </citation>
    <scope>NUCLEOTIDE SEQUENCE [LARGE SCALE GENOMIC DNA]</scope>
</reference>
<keyword evidence="11" id="KW-1185">Reference proteome</keyword>
<dbReference type="PANTHER" id="PTHR46450">
    <property type="entry name" value="INACTIVE HISTONE-LYSINE N-METHYLTRANSFERASE SUVR1-RELATED"/>
    <property type="match status" value="1"/>
</dbReference>
<dbReference type="InterPro" id="IPR025776">
    <property type="entry name" value="SUVR4/1/2"/>
</dbReference>
<evidence type="ECO:0000256" key="4">
    <source>
        <dbReference type="ARBA" id="ARBA00022679"/>
    </source>
</evidence>
<keyword evidence="3" id="KW-0489">Methyltransferase</keyword>
<evidence type="ECO:0000256" key="2">
    <source>
        <dbReference type="ARBA" id="ARBA00022454"/>
    </source>
</evidence>